<evidence type="ECO:0000313" key="5">
    <source>
        <dbReference type="Proteomes" id="UP001203880"/>
    </source>
</evidence>
<dbReference type="SUPFAM" id="SSF52540">
    <property type="entry name" value="P-loop containing nucleoside triphosphate hydrolases"/>
    <property type="match status" value="1"/>
</dbReference>
<organism evidence="4 5">
    <name type="scientific">Ruegeria spongiae</name>
    <dbReference type="NCBI Taxonomy" id="2942209"/>
    <lineage>
        <taxon>Bacteria</taxon>
        <taxon>Pseudomonadati</taxon>
        <taxon>Pseudomonadota</taxon>
        <taxon>Alphaproteobacteria</taxon>
        <taxon>Rhodobacterales</taxon>
        <taxon>Roseobacteraceae</taxon>
        <taxon>Ruegeria</taxon>
    </lineage>
</organism>
<dbReference type="SMART" id="SM00044">
    <property type="entry name" value="CYCc"/>
    <property type="match status" value="1"/>
</dbReference>
<dbReference type="InterPro" id="IPR001054">
    <property type="entry name" value="A/G_cyclase"/>
</dbReference>
<accession>A0ABT0Q2S0</accession>
<proteinExistence type="predicted"/>
<comment type="caution">
    <text evidence="4">The sequence shown here is derived from an EMBL/GenBank/DDBJ whole genome shotgun (WGS) entry which is preliminary data.</text>
</comment>
<dbReference type="CDD" id="cd07302">
    <property type="entry name" value="CHD"/>
    <property type="match status" value="1"/>
</dbReference>
<dbReference type="InterPro" id="IPR041664">
    <property type="entry name" value="AAA_16"/>
</dbReference>
<dbReference type="InterPro" id="IPR029787">
    <property type="entry name" value="Nucleotide_cyclase"/>
</dbReference>
<dbReference type="SUPFAM" id="SSF55073">
    <property type="entry name" value="Nucleotide cyclase"/>
    <property type="match status" value="1"/>
</dbReference>
<name>A0ABT0Q2S0_9RHOB</name>
<dbReference type="RefSeq" id="WP_249710154.1">
    <property type="nucleotide sequence ID" value="NZ_JAMFMB010000013.1"/>
</dbReference>
<dbReference type="Pfam" id="PF13191">
    <property type="entry name" value="AAA_16"/>
    <property type="match status" value="1"/>
</dbReference>
<evidence type="ECO:0000256" key="2">
    <source>
        <dbReference type="ARBA" id="ARBA00022840"/>
    </source>
</evidence>
<reference evidence="4" key="1">
    <citation type="submission" date="2022-05" db="EMBL/GenBank/DDBJ databases">
        <authorList>
            <person name="Park J.-S."/>
        </authorList>
    </citation>
    <scope>NUCLEOTIDE SEQUENCE</scope>
    <source>
        <strain evidence="4">2012CJ41-6</strain>
    </source>
</reference>
<feature type="domain" description="Guanylate cyclase" evidence="3">
    <location>
        <begin position="22"/>
        <end position="149"/>
    </location>
</feature>
<evidence type="ECO:0000313" key="4">
    <source>
        <dbReference type="EMBL" id="MCL6284169.1"/>
    </source>
</evidence>
<evidence type="ECO:0000259" key="3">
    <source>
        <dbReference type="PROSITE" id="PS50125"/>
    </source>
</evidence>
<protein>
    <submittedName>
        <fullName evidence="4">AAA family ATPase</fullName>
    </submittedName>
</protein>
<keyword evidence="5" id="KW-1185">Reference proteome</keyword>
<keyword evidence="1" id="KW-0547">Nucleotide-binding</keyword>
<keyword evidence="2" id="KW-0067">ATP-binding</keyword>
<dbReference type="PANTHER" id="PTHR16305:SF28">
    <property type="entry name" value="GUANYLATE CYCLASE DOMAIN-CONTAINING PROTEIN"/>
    <property type="match status" value="1"/>
</dbReference>
<dbReference type="SUPFAM" id="SSF48452">
    <property type="entry name" value="TPR-like"/>
    <property type="match status" value="1"/>
</dbReference>
<dbReference type="Gene3D" id="3.30.70.1230">
    <property type="entry name" value="Nucleotide cyclase"/>
    <property type="match status" value="1"/>
</dbReference>
<dbReference type="Pfam" id="PF00211">
    <property type="entry name" value="Guanylate_cyc"/>
    <property type="match status" value="1"/>
</dbReference>
<dbReference type="EMBL" id="JAMFMB010000013">
    <property type="protein sequence ID" value="MCL6284169.1"/>
    <property type="molecule type" value="Genomic_DNA"/>
</dbReference>
<evidence type="ECO:0000256" key="1">
    <source>
        <dbReference type="ARBA" id="ARBA00022741"/>
    </source>
</evidence>
<dbReference type="PANTHER" id="PTHR16305">
    <property type="entry name" value="TESTICULAR SOLUBLE ADENYLYL CYCLASE"/>
    <property type="match status" value="1"/>
</dbReference>
<dbReference type="Proteomes" id="UP001203880">
    <property type="component" value="Unassembled WGS sequence"/>
</dbReference>
<gene>
    <name evidence="4" type="ORF">M3P21_11595</name>
</gene>
<sequence>MVHSGNNLSDRHNVVGERRQLVVVFIDLAGSTDLSSRIDTEDYAALILAYQEAGRRTFSDYGGRIAQYLGDGLLLYFGYPQARENDAERAVRAALDMLDAMQQPGAARDGNRLLARIGVHVGEVVVGESQQGGRDVLFGEAVNIAARIEAQARPGTVLVSEPVMSLLRQKFVAQDLGPIALKGVARPLQLHRILRPATPGIRSGDLAGSAPLLGRAAPLGQLRDLWQQATAKGPVAATVKGDPGIGKTSLLRAFRAELADTPHIWLEVQCEALSTGAPLAPFIALIRQSLGITQGMGEEEALARLRQGVLQQEDAPEEAVVIIARLLGIDTAATVTLEGESPETLRHETLLALGHWIARLAADRPVALICEDLHWSDATSLELLELLLDWPQPLALFCLVAQRPDGSAELPAKQTKVIELAALTPDEARQLAQQTAAPAELQDPVLEDILTRAGGNPLYVEELSRFAGEKRTRQRPDVGIPPTLNSLIMERLDVLSPGSKKTAQVAAVLGEDLDMSVLSMVARRNEAEIADTVGDLLQADILRPRPGTNDGYMFRHALTQEAVYATLLRAERSELHARAAACLQEDAAGGASVQPDMVAHHLQASRQFIDAAIWYRDAGLRAVKQAAVEDATVLYRRALAALEETESGRQRDEIELSVQILLENAIMGVRGFASPEIKPVLDRALELAERLGDHDETSSVLNGLAAHHLDKGDSAKGIEFANRILDMPRSGTDRIGRLRAHTSLAFLRFNLGEGAAAVEHAEEVIRLYRPEDYAKVTYGIGTDQGVLAYGVGAMAHWWCGAPDTALRRAEAGLALAESLNSALSLAAARAFLIMVLHFRGETQRAYALATETYETCTQLGIPLWGGLGQLLRAGQPVDPPQQRCREVDAALAMLAKTGSQSGSGLGFAIMAGTRLANDDANTALVILDTGLKMAGLLNQPVWNPEMMRVRAQALAALDRCEEAETQLCAALDEADNYGAVSLALRCALSLAELLVDTGRDAEVTQLVAHWVSRIEPGAATADLRRAAALISDQSKGRNFHKGTPS</sequence>
<dbReference type="Gene3D" id="1.25.40.10">
    <property type="entry name" value="Tetratricopeptide repeat domain"/>
    <property type="match status" value="1"/>
</dbReference>
<dbReference type="InterPro" id="IPR027417">
    <property type="entry name" value="P-loop_NTPase"/>
</dbReference>
<dbReference type="InterPro" id="IPR011990">
    <property type="entry name" value="TPR-like_helical_dom_sf"/>
</dbReference>
<dbReference type="PROSITE" id="PS50125">
    <property type="entry name" value="GUANYLATE_CYCLASE_2"/>
    <property type="match status" value="1"/>
</dbReference>